<evidence type="ECO:0000256" key="1">
    <source>
        <dbReference type="ARBA" id="ARBA00004651"/>
    </source>
</evidence>
<dbReference type="GO" id="GO:0005886">
    <property type="term" value="C:plasma membrane"/>
    <property type="evidence" value="ECO:0007669"/>
    <property type="project" value="UniProtKB-SubCell"/>
</dbReference>
<evidence type="ECO:0000256" key="6">
    <source>
        <dbReference type="ARBA" id="ARBA00022989"/>
    </source>
</evidence>
<sequence>MWFQRTIEFLNDLVWSYGVPVGDGQMIPWVVILLLGTGFYLTFQLGFIQFRKLAHGFWVMTGKYDNPDDPGDVPHFQALTTALSATVGIGNIAGVALAIHFGGPGALFWMWITAFVGMATKYSEVTLAQFYRDVREETADLKSWMGSVSGGPMYYIEKGLGKSWKPAAIFFAIMLIATSFLTGNAVQANTVADTMRAEFGIEPWITGVIVAAVIALVILGGITRIGKVTGIVAPVMAGIYVLGALVILALNYDQLIPTFASVFTEAFNPSAGVAGTGTGVFLLTLMYGVRRGLFSNEAGQGSAPIAHSAAKTNEPSSEGVVALLEPFIDTIIICTLTAMVILVTGVWGDPVPTEFDLNSGNITYRVQSEGGLFADVETPEEIRIEDGVQRVTEGEPAMAWNQAVVERLFVECEGECTEDGDLSEPFTGTLYPSDGTAISQDGTTYASLYGGGVRNGAPLTQLAFERGLAPLGDWGGYIVILSVLLFAISTAISWSYYGDRCAHYLFGDRAVLPYKFLFVLMNFVGAITALTTIWTIGDIALGLVVVPNLIALIALSGKLKELTTSYFDRKPWENGGSSFVNVVDEDDR</sequence>
<reference evidence="9 10" key="1">
    <citation type="submission" date="2017-10" db="EMBL/GenBank/DDBJ databases">
        <title>Draft genome of Longimonas halophila.</title>
        <authorList>
            <person name="Goh K.M."/>
            <person name="Shamsir M.S."/>
            <person name="Lim S.W."/>
        </authorList>
    </citation>
    <scope>NUCLEOTIDE SEQUENCE [LARGE SCALE GENOMIC DNA]</scope>
    <source>
        <strain evidence="9 10">KCTC 42399</strain>
    </source>
</reference>
<evidence type="ECO:0000256" key="8">
    <source>
        <dbReference type="RuleBase" id="RU363064"/>
    </source>
</evidence>
<feature type="transmembrane region" description="Helical" evidence="8">
    <location>
        <begin position="26"/>
        <end position="48"/>
    </location>
</feature>
<evidence type="ECO:0000313" key="10">
    <source>
        <dbReference type="Proteomes" id="UP000221024"/>
    </source>
</evidence>
<keyword evidence="7 8" id="KW-0472">Membrane</keyword>
<dbReference type="PROSITE" id="PS00873">
    <property type="entry name" value="NA_ALANINE_SYMP"/>
    <property type="match status" value="1"/>
</dbReference>
<dbReference type="PANTHER" id="PTHR30330">
    <property type="entry name" value="AGSS FAMILY TRANSPORTER, SODIUM-ALANINE"/>
    <property type="match status" value="1"/>
</dbReference>
<protein>
    <submittedName>
        <fullName evidence="9">Sodium:alanine symporter family protein</fullName>
    </submittedName>
</protein>
<dbReference type="AlphaFoldDB" id="A0A2H3NU96"/>
<evidence type="ECO:0000313" key="9">
    <source>
        <dbReference type="EMBL" id="PEN05074.1"/>
    </source>
</evidence>
<dbReference type="GO" id="GO:0005283">
    <property type="term" value="F:amino acid:sodium symporter activity"/>
    <property type="evidence" value="ECO:0007669"/>
    <property type="project" value="InterPro"/>
</dbReference>
<keyword evidence="4 8" id="KW-1003">Cell membrane</keyword>
<dbReference type="PRINTS" id="PR00175">
    <property type="entry name" value="NAALASMPORT"/>
</dbReference>
<dbReference type="Proteomes" id="UP000221024">
    <property type="component" value="Unassembled WGS sequence"/>
</dbReference>
<comment type="subcellular location">
    <subcellularLocation>
        <location evidence="1 8">Cell membrane</location>
        <topology evidence="1 8">Multi-pass membrane protein</topology>
    </subcellularLocation>
</comment>
<keyword evidence="8" id="KW-0769">Symport</keyword>
<feature type="transmembrane region" description="Helical" evidence="8">
    <location>
        <begin position="540"/>
        <end position="559"/>
    </location>
</feature>
<keyword evidence="5 8" id="KW-0812">Transmembrane</keyword>
<gene>
    <name evidence="9" type="ORF">CRI93_13730</name>
</gene>
<keyword evidence="3 8" id="KW-0813">Transport</keyword>
<proteinExistence type="inferred from homology"/>
<evidence type="ECO:0000256" key="3">
    <source>
        <dbReference type="ARBA" id="ARBA00022448"/>
    </source>
</evidence>
<dbReference type="EMBL" id="PDEP01000016">
    <property type="protein sequence ID" value="PEN05074.1"/>
    <property type="molecule type" value="Genomic_DNA"/>
</dbReference>
<evidence type="ECO:0000256" key="5">
    <source>
        <dbReference type="ARBA" id="ARBA00022692"/>
    </source>
</evidence>
<accession>A0A2H3NU96</accession>
<feature type="transmembrane region" description="Helical" evidence="8">
    <location>
        <begin position="474"/>
        <end position="496"/>
    </location>
</feature>
<feature type="transmembrane region" description="Helical" evidence="8">
    <location>
        <begin position="201"/>
        <end position="219"/>
    </location>
</feature>
<dbReference type="Pfam" id="PF01235">
    <property type="entry name" value="Na_Ala_symp"/>
    <property type="match status" value="1"/>
</dbReference>
<dbReference type="InterPro" id="IPR001463">
    <property type="entry name" value="Na/Ala_symport"/>
</dbReference>
<dbReference type="PANTHER" id="PTHR30330:SF3">
    <property type="entry name" value="TRANSCRIPTIONAL REGULATOR, LRP FAMILY"/>
    <property type="match status" value="1"/>
</dbReference>
<evidence type="ECO:0000256" key="4">
    <source>
        <dbReference type="ARBA" id="ARBA00022475"/>
    </source>
</evidence>
<feature type="transmembrane region" description="Helical" evidence="8">
    <location>
        <begin position="516"/>
        <end position="534"/>
    </location>
</feature>
<keyword evidence="6 8" id="KW-1133">Transmembrane helix</keyword>
<evidence type="ECO:0000256" key="2">
    <source>
        <dbReference type="ARBA" id="ARBA00009261"/>
    </source>
</evidence>
<dbReference type="OrthoDB" id="9804874at2"/>
<dbReference type="RefSeq" id="WP_098063216.1">
    <property type="nucleotide sequence ID" value="NZ_PDEP01000016.1"/>
</dbReference>
<dbReference type="NCBIfam" id="TIGR00835">
    <property type="entry name" value="agcS"/>
    <property type="match status" value="1"/>
</dbReference>
<evidence type="ECO:0000256" key="7">
    <source>
        <dbReference type="ARBA" id="ARBA00023136"/>
    </source>
</evidence>
<feature type="transmembrane region" description="Helical" evidence="8">
    <location>
        <begin position="231"/>
        <end position="250"/>
    </location>
</feature>
<keyword evidence="10" id="KW-1185">Reference proteome</keyword>
<feature type="transmembrane region" description="Helical" evidence="8">
    <location>
        <begin position="270"/>
        <end position="289"/>
    </location>
</feature>
<feature type="transmembrane region" description="Helical" evidence="8">
    <location>
        <begin position="163"/>
        <end position="181"/>
    </location>
</feature>
<dbReference type="Gene3D" id="1.20.1740.10">
    <property type="entry name" value="Amino acid/polyamine transporter I"/>
    <property type="match status" value="1"/>
</dbReference>
<name>A0A2H3NU96_9BACT</name>
<comment type="caution">
    <text evidence="9">The sequence shown here is derived from an EMBL/GenBank/DDBJ whole genome shotgun (WGS) entry which is preliminary data.</text>
</comment>
<comment type="similarity">
    <text evidence="2 8">Belongs to the alanine or glycine:cation symporter (AGCS) (TC 2.A.25) family.</text>
</comment>
<feature type="transmembrane region" description="Helical" evidence="8">
    <location>
        <begin position="327"/>
        <end position="347"/>
    </location>
</feature>
<organism evidence="9 10">
    <name type="scientific">Longimonas halophila</name>
    <dbReference type="NCBI Taxonomy" id="1469170"/>
    <lineage>
        <taxon>Bacteria</taxon>
        <taxon>Pseudomonadati</taxon>
        <taxon>Rhodothermota</taxon>
        <taxon>Rhodothermia</taxon>
        <taxon>Rhodothermales</taxon>
        <taxon>Salisaetaceae</taxon>
        <taxon>Longimonas</taxon>
    </lineage>
</organism>